<dbReference type="SUPFAM" id="SSF101386">
    <property type="entry name" value="all-alpha NTP pyrophosphatases"/>
    <property type="match status" value="1"/>
</dbReference>
<accession>A0A449BAJ7</accession>
<dbReference type="KEGG" id="mcob:NCTC10184_00470"/>
<dbReference type="RefSeq" id="WP_165001866.1">
    <property type="nucleotide sequence ID" value="NZ_LR215043.1"/>
</dbReference>
<dbReference type="Proteomes" id="UP000290876">
    <property type="component" value="Chromosome"/>
</dbReference>
<sequence>MNLKEIFTLQQNLDEQIAKRSDLNFASKPIQNRQICIALLVEWCELANEVSFFKYWKAQKHLDRSKALEELADVLHFLTTLSYKTGVSAEINPYVVPSQQLDDQFCAVSQLITQTFSQLTKTNIHHLYELVLGFAQLLNFSENEILEAYRQKNKINHQRIYDHY</sequence>
<evidence type="ECO:0000313" key="2">
    <source>
        <dbReference type="Proteomes" id="UP000290876"/>
    </source>
</evidence>
<keyword evidence="2" id="KW-1185">Reference proteome</keyword>
<organism evidence="1 2">
    <name type="scientific">Mycoplasmopsis columbinasalis</name>
    <dbReference type="NCBI Taxonomy" id="114880"/>
    <lineage>
        <taxon>Bacteria</taxon>
        <taxon>Bacillati</taxon>
        <taxon>Mycoplasmatota</taxon>
        <taxon>Mycoplasmoidales</taxon>
        <taxon>Metamycoplasmataceae</taxon>
        <taxon>Mycoplasmopsis</taxon>
    </lineage>
</organism>
<dbReference type="InterPro" id="IPR014871">
    <property type="entry name" value="dUTPase/dCTP_pyrophosphatase"/>
</dbReference>
<gene>
    <name evidence="1" type="ORF">NCTC10184_00470</name>
</gene>
<evidence type="ECO:0000313" key="1">
    <source>
        <dbReference type="EMBL" id="VEU78232.1"/>
    </source>
</evidence>
<dbReference type="Pfam" id="PF08761">
    <property type="entry name" value="dUTPase_2"/>
    <property type="match status" value="1"/>
</dbReference>
<dbReference type="CDD" id="cd11527">
    <property type="entry name" value="NTP-PPase_dUTPase"/>
    <property type="match status" value="1"/>
</dbReference>
<dbReference type="EMBL" id="LR215043">
    <property type="protein sequence ID" value="VEU78232.1"/>
    <property type="molecule type" value="Genomic_DNA"/>
</dbReference>
<name>A0A449BAJ7_9BACT</name>
<dbReference type="PIRSF" id="PIRSF030140">
    <property type="entry name" value="UCP030140"/>
    <property type="match status" value="1"/>
</dbReference>
<reference evidence="1 2" key="1">
    <citation type="submission" date="2019-01" db="EMBL/GenBank/DDBJ databases">
        <authorList>
            <consortium name="Pathogen Informatics"/>
        </authorList>
    </citation>
    <scope>NUCLEOTIDE SEQUENCE [LARGE SCALE GENOMIC DNA]</scope>
    <source>
        <strain evidence="1 2">NCTC10184</strain>
    </source>
</reference>
<dbReference type="Gene3D" id="1.10.4010.10">
    <property type="entry name" value="Type II deoxyuridine triphosphatase"/>
    <property type="match status" value="1"/>
</dbReference>
<proteinExistence type="predicted"/>
<dbReference type="AlphaFoldDB" id="A0A449BAJ7"/>
<protein>
    <submittedName>
        <fullName evidence="1">Uncharacterized protein conserved in bacteria</fullName>
    </submittedName>
</protein>
<dbReference type="InterPro" id="IPR016947">
    <property type="entry name" value="UCP030140"/>
</dbReference>